<proteinExistence type="predicted"/>
<evidence type="ECO:0000313" key="1">
    <source>
        <dbReference type="EMBL" id="AOZ95231.1"/>
    </source>
</evidence>
<protein>
    <submittedName>
        <fullName evidence="1">Uncharacterized protein</fullName>
    </submittedName>
</protein>
<dbReference type="RefSeq" id="WP_071175040.1">
    <property type="nucleotide sequence ID" value="NZ_CP017831.1"/>
</dbReference>
<keyword evidence="2" id="KW-1185">Reference proteome</keyword>
<dbReference type="OrthoDB" id="2084516at2"/>
<reference evidence="2" key="1">
    <citation type="submission" date="2016-10" db="EMBL/GenBank/DDBJ databases">
        <title>The complete genome sequence of the rumen bacterium Butyrivibrio hungatei MB2003.</title>
        <authorList>
            <person name="Palevich N."/>
            <person name="Kelly W.J."/>
            <person name="Leahy S.C."/>
            <person name="Altermann E."/>
            <person name="Rakonjac J."/>
            <person name="Attwood G.T."/>
        </authorList>
    </citation>
    <scope>NUCLEOTIDE SEQUENCE [LARGE SCALE GENOMIC DNA]</scope>
    <source>
        <strain evidence="2">MB2003</strain>
    </source>
</reference>
<dbReference type="EMBL" id="CP017831">
    <property type="protein sequence ID" value="AOZ95231.1"/>
    <property type="molecule type" value="Genomic_DNA"/>
</dbReference>
<dbReference type="Proteomes" id="UP000179284">
    <property type="component" value="Chromosome I"/>
</dbReference>
<gene>
    <name evidence="1" type="ORF">bhn_I0195</name>
</gene>
<sequence>MFRMWCRVIDDNHLIKDTVICDETYDKRTHKIMNALEKACYEFDLPKPIWLDPIVKDFQLHNKCRFYQDSFIEEIDFDYLEIQVLEEDY</sequence>
<organism evidence="1 2">
    <name type="scientific">Butyrivibrio hungatei</name>
    <dbReference type="NCBI Taxonomy" id="185008"/>
    <lineage>
        <taxon>Bacteria</taxon>
        <taxon>Bacillati</taxon>
        <taxon>Bacillota</taxon>
        <taxon>Clostridia</taxon>
        <taxon>Lachnospirales</taxon>
        <taxon>Lachnospiraceae</taxon>
        <taxon>Butyrivibrio</taxon>
    </lineage>
</organism>
<evidence type="ECO:0000313" key="2">
    <source>
        <dbReference type="Proteomes" id="UP000179284"/>
    </source>
</evidence>
<accession>A0A1D9NYG6</accession>
<dbReference type="AlphaFoldDB" id="A0A1D9NYG6"/>
<name>A0A1D9NYG6_9FIRM</name>
<dbReference type="KEGG" id="bhu:bhn_I0195"/>